<name>A0ACA9N2M5_9GLOM</name>
<dbReference type="Proteomes" id="UP000789702">
    <property type="component" value="Unassembled WGS sequence"/>
</dbReference>
<proteinExistence type="predicted"/>
<feature type="non-terminal residue" evidence="1">
    <location>
        <position position="1"/>
    </location>
</feature>
<sequence>NFEPFYMELDNSSNALGKDSVSLELQIYDDNDSGNSSILGKDLVFLELDNDDDLGKFHIYFFFKKKKKLIFFFLDKNSELSYMKSDNCGSTLDRALVSLQWQINNHDNKNLEPSH</sequence>
<gene>
    <name evidence="1" type="ORF">DHETER_LOCUS8370</name>
</gene>
<dbReference type="EMBL" id="CAJVPU010013186">
    <property type="protein sequence ID" value="CAG8630246.1"/>
    <property type="molecule type" value="Genomic_DNA"/>
</dbReference>
<accession>A0ACA9N2M5</accession>
<evidence type="ECO:0000313" key="1">
    <source>
        <dbReference type="EMBL" id="CAG8630246.1"/>
    </source>
</evidence>
<protein>
    <submittedName>
        <fullName evidence="1">11176_t:CDS:1</fullName>
    </submittedName>
</protein>
<keyword evidence="2" id="KW-1185">Reference proteome</keyword>
<evidence type="ECO:0000313" key="2">
    <source>
        <dbReference type="Proteomes" id="UP000789702"/>
    </source>
</evidence>
<comment type="caution">
    <text evidence="1">The sequence shown here is derived from an EMBL/GenBank/DDBJ whole genome shotgun (WGS) entry which is preliminary data.</text>
</comment>
<reference evidence="1" key="1">
    <citation type="submission" date="2021-06" db="EMBL/GenBank/DDBJ databases">
        <authorList>
            <person name="Kallberg Y."/>
            <person name="Tangrot J."/>
            <person name="Rosling A."/>
        </authorList>
    </citation>
    <scope>NUCLEOTIDE SEQUENCE</scope>
    <source>
        <strain evidence="1">IL203A</strain>
    </source>
</reference>
<organism evidence="1 2">
    <name type="scientific">Dentiscutata heterogama</name>
    <dbReference type="NCBI Taxonomy" id="1316150"/>
    <lineage>
        <taxon>Eukaryota</taxon>
        <taxon>Fungi</taxon>
        <taxon>Fungi incertae sedis</taxon>
        <taxon>Mucoromycota</taxon>
        <taxon>Glomeromycotina</taxon>
        <taxon>Glomeromycetes</taxon>
        <taxon>Diversisporales</taxon>
        <taxon>Gigasporaceae</taxon>
        <taxon>Dentiscutata</taxon>
    </lineage>
</organism>